<keyword evidence="1" id="KW-0472">Membrane</keyword>
<accession>A0ABX5KZN1</accession>
<evidence type="ECO:0000313" key="3">
    <source>
        <dbReference type="Proteomes" id="UP000245712"/>
    </source>
</evidence>
<dbReference type="RefSeq" id="WP_116610031.1">
    <property type="nucleotide sequence ID" value="NZ_CAJZAT010000224.1"/>
</dbReference>
<dbReference type="Proteomes" id="UP000245712">
    <property type="component" value="Unassembled WGS sequence"/>
</dbReference>
<sequence>MPNSTPDRTPQPRSQALSRACEYLSGAGIYLLPVFYVSFVAMLFLLWRSPAGAFWLPAAAGALGGSMGVWALVFHVASAKWSNSREPAATRPAAPLAATRSVPLRFVQMTTRTCSHACTSSSGARSQFTVSCFHAHCPAATPAKNAARPPYANSDKHQ</sequence>
<dbReference type="EMBL" id="QEOB01000002">
    <property type="protein sequence ID" value="PVX86699.1"/>
    <property type="molecule type" value="Genomic_DNA"/>
</dbReference>
<organism evidence="2 3">
    <name type="scientific">Paraburkholderia unamae</name>
    <dbReference type="NCBI Taxonomy" id="219649"/>
    <lineage>
        <taxon>Bacteria</taxon>
        <taxon>Pseudomonadati</taxon>
        <taxon>Pseudomonadota</taxon>
        <taxon>Betaproteobacteria</taxon>
        <taxon>Burkholderiales</taxon>
        <taxon>Burkholderiaceae</taxon>
        <taxon>Paraburkholderia</taxon>
    </lineage>
</organism>
<reference evidence="2 3" key="1">
    <citation type="submission" date="2018-05" db="EMBL/GenBank/DDBJ databases">
        <title>Genomic Encyclopedia of Type Strains, Phase IV (KMG-V): Genome sequencing to study the core and pangenomes of soil and plant-associated prokaryotes.</title>
        <authorList>
            <person name="Whitman W."/>
        </authorList>
    </citation>
    <scope>NUCLEOTIDE SEQUENCE [LARGE SCALE GENOMIC DNA]</scope>
    <source>
        <strain evidence="2 3">SCZa-39</strain>
    </source>
</reference>
<feature type="transmembrane region" description="Helical" evidence="1">
    <location>
        <begin position="53"/>
        <end position="77"/>
    </location>
</feature>
<name>A0ABX5KZN1_9BURK</name>
<gene>
    <name evidence="2" type="ORF">C7402_102536</name>
</gene>
<proteinExistence type="predicted"/>
<keyword evidence="1" id="KW-1133">Transmembrane helix</keyword>
<evidence type="ECO:0000313" key="2">
    <source>
        <dbReference type="EMBL" id="PVX86699.1"/>
    </source>
</evidence>
<evidence type="ECO:0000256" key="1">
    <source>
        <dbReference type="SAM" id="Phobius"/>
    </source>
</evidence>
<protein>
    <submittedName>
        <fullName evidence="2">Uncharacterized protein</fullName>
    </submittedName>
</protein>
<keyword evidence="1" id="KW-0812">Transmembrane</keyword>
<feature type="transmembrane region" description="Helical" evidence="1">
    <location>
        <begin position="21"/>
        <end position="47"/>
    </location>
</feature>
<comment type="caution">
    <text evidence="2">The sequence shown here is derived from an EMBL/GenBank/DDBJ whole genome shotgun (WGS) entry which is preliminary data.</text>
</comment>
<keyword evidence="3" id="KW-1185">Reference proteome</keyword>